<feature type="signal peptide" evidence="2">
    <location>
        <begin position="1"/>
        <end position="24"/>
    </location>
</feature>
<evidence type="ECO:0000256" key="2">
    <source>
        <dbReference type="SAM" id="SignalP"/>
    </source>
</evidence>
<keyword evidence="4" id="KW-1185">Reference proteome</keyword>
<dbReference type="Proteomes" id="UP000541444">
    <property type="component" value="Unassembled WGS sequence"/>
</dbReference>
<dbReference type="EMBL" id="JACGCM010000221">
    <property type="protein sequence ID" value="KAF6175041.1"/>
    <property type="molecule type" value="Genomic_DNA"/>
</dbReference>
<evidence type="ECO:0000256" key="1">
    <source>
        <dbReference type="SAM" id="MobiDB-lite"/>
    </source>
</evidence>
<dbReference type="PANTHER" id="PTHR33592">
    <property type="entry name" value="TRANSMEMBRANE PROTEIN"/>
    <property type="match status" value="1"/>
</dbReference>
<sequence>MKFQTVAFATIVFLLFLSIKPFKACRTLEGEEEEWMKRRSLVLQSLPKGPVPSGSSGCTGLSGRNSDGTPCPPKRRLLEMPCLESALTHTLSCHHLV</sequence>
<accession>A0A7J7P6I5</accession>
<name>A0A7J7P6I5_9MAGN</name>
<comment type="caution">
    <text evidence="3">The sequence shown here is derived from an EMBL/GenBank/DDBJ whole genome shotgun (WGS) entry which is preliminary data.</text>
</comment>
<dbReference type="AlphaFoldDB" id="A0A7J7P6I5"/>
<gene>
    <name evidence="3" type="ORF">GIB67_039589</name>
</gene>
<proteinExistence type="predicted"/>
<dbReference type="OrthoDB" id="1716208at2759"/>
<dbReference type="PANTHER" id="PTHR33592:SF10">
    <property type="entry name" value="TRANSMEMBRANE PROTEIN"/>
    <property type="match status" value="1"/>
</dbReference>
<feature type="region of interest" description="Disordered" evidence="1">
    <location>
        <begin position="46"/>
        <end position="72"/>
    </location>
</feature>
<organism evidence="3 4">
    <name type="scientific">Kingdonia uniflora</name>
    <dbReference type="NCBI Taxonomy" id="39325"/>
    <lineage>
        <taxon>Eukaryota</taxon>
        <taxon>Viridiplantae</taxon>
        <taxon>Streptophyta</taxon>
        <taxon>Embryophyta</taxon>
        <taxon>Tracheophyta</taxon>
        <taxon>Spermatophyta</taxon>
        <taxon>Magnoliopsida</taxon>
        <taxon>Ranunculales</taxon>
        <taxon>Circaeasteraceae</taxon>
        <taxon>Kingdonia</taxon>
    </lineage>
</organism>
<keyword evidence="2" id="KW-0732">Signal</keyword>
<evidence type="ECO:0000313" key="3">
    <source>
        <dbReference type="EMBL" id="KAF6175041.1"/>
    </source>
</evidence>
<feature type="chain" id="PRO_5029459420" evidence="2">
    <location>
        <begin position="25"/>
        <end position="97"/>
    </location>
</feature>
<feature type="compositionally biased region" description="Polar residues" evidence="1">
    <location>
        <begin position="53"/>
        <end position="68"/>
    </location>
</feature>
<evidence type="ECO:0000313" key="4">
    <source>
        <dbReference type="Proteomes" id="UP000541444"/>
    </source>
</evidence>
<protein>
    <submittedName>
        <fullName evidence="3">Uncharacterized protein</fullName>
    </submittedName>
</protein>
<reference evidence="3 4" key="1">
    <citation type="journal article" date="2020" name="IScience">
        <title>Genome Sequencing of the Endangered Kingdonia uniflora (Circaeasteraceae, Ranunculales) Reveals Potential Mechanisms of Evolutionary Specialization.</title>
        <authorList>
            <person name="Sun Y."/>
            <person name="Deng T."/>
            <person name="Zhang A."/>
            <person name="Moore M.J."/>
            <person name="Landis J.B."/>
            <person name="Lin N."/>
            <person name="Zhang H."/>
            <person name="Zhang X."/>
            <person name="Huang J."/>
            <person name="Zhang X."/>
            <person name="Sun H."/>
            <person name="Wang H."/>
        </authorList>
    </citation>
    <scope>NUCLEOTIDE SEQUENCE [LARGE SCALE GENOMIC DNA]</scope>
    <source>
        <strain evidence="3">TB1705</strain>
        <tissue evidence="3">Leaf</tissue>
    </source>
</reference>